<name>A0A8S5VEQ4_9CAUD</name>
<protein>
    <submittedName>
        <fullName evidence="1">Uncharacterized protein</fullName>
    </submittedName>
</protein>
<evidence type="ECO:0000313" key="1">
    <source>
        <dbReference type="EMBL" id="DAG05213.1"/>
    </source>
</evidence>
<proteinExistence type="predicted"/>
<organism evidence="1">
    <name type="scientific">Siphoviridae sp. ctSXZ3</name>
    <dbReference type="NCBI Taxonomy" id="2825510"/>
    <lineage>
        <taxon>Viruses</taxon>
        <taxon>Duplodnaviria</taxon>
        <taxon>Heunggongvirae</taxon>
        <taxon>Uroviricota</taxon>
        <taxon>Caudoviricetes</taxon>
    </lineage>
</organism>
<dbReference type="EMBL" id="BK016252">
    <property type="protein sequence ID" value="DAG05213.1"/>
    <property type="molecule type" value="Genomic_DNA"/>
</dbReference>
<reference evidence="1" key="1">
    <citation type="journal article" date="2021" name="Proc. Natl. Acad. Sci. U.S.A.">
        <title>A Catalog of Tens of Thousands of Viruses from Human Metagenomes Reveals Hidden Associations with Chronic Diseases.</title>
        <authorList>
            <person name="Tisza M.J."/>
            <person name="Buck C.B."/>
        </authorList>
    </citation>
    <scope>NUCLEOTIDE SEQUENCE</scope>
    <source>
        <strain evidence="1">CtSXZ3</strain>
    </source>
</reference>
<accession>A0A8S5VEQ4</accession>
<sequence length="157" mass="18447">MAIVKNRFDLRLLNHLVQKTGGVNEGIHYYAQIVSPSALGMIYYGKFRIAELNDDKLNILIDAATTLSCFDAFKQCDVFLTGEMMDWYLHWYRCLMETYSDEDFSRLLGLRDFTTKLFEYAEHVHAEGLVGYWRQTKALKLNGWSKELEAEWTRRNK</sequence>